<proteinExistence type="predicted"/>
<protein>
    <submittedName>
        <fullName evidence="3">GNAT family N-acetyltransferase</fullName>
    </submittedName>
</protein>
<feature type="region of interest" description="Disordered" evidence="1">
    <location>
        <begin position="1"/>
        <end position="28"/>
    </location>
</feature>
<evidence type="ECO:0000313" key="4">
    <source>
        <dbReference type="Proteomes" id="UP000593765"/>
    </source>
</evidence>
<name>A0A7M2X245_9BACT</name>
<dbReference type="Gene3D" id="3.40.630.30">
    <property type="match status" value="1"/>
</dbReference>
<keyword evidence="4" id="KW-1185">Reference proteome</keyword>
<accession>A0A7M2X245</accession>
<dbReference type="Pfam" id="PF13673">
    <property type="entry name" value="Acetyltransf_10"/>
    <property type="match status" value="1"/>
</dbReference>
<dbReference type="GO" id="GO:0016747">
    <property type="term" value="F:acyltransferase activity, transferring groups other than amino-acyl groups"/>
    <property type="evidence" value="ECO:0007669"/>
    <property type="project" value="InterPro"/>
</dbReference>
<gene>
    <name evidence="3" type="ORF">IPV69_10070</name>
</gene>
<evidence type="ECO:0000256" key="1">
    <source>
        <dbReference type="SAM" id="MobiDB-lite"/>
    </source>
</evidence>
<sequence length="172" mass="19420">MDETPRVRSADCDIASASPSANPAHDRNTDIARPLGFVLHGSLRRREVRVFQLAVDPDVRGLGIARRLLAALLRRCRRSGSFGVSLRCREELAANRFWHRAGFELHDLESGRRGALYVWVRRLLGMKRATHDELGHRFHSRWHRCPGCGQHTCGSWTSKGVRLGVCDACVQE</sequence>
<dbReference type="InterPro" id="IPR000182">
    <property type="entry name" value="GNAT_dom"/>
</dbReference>
<dbReference type="PROSITE" id="PS51186">
    <property type="entry name" value="GNAT"/>
    <property type="match status" value="1"/>
</dbReference>
<feature type="compositionally biased region" description="Basic and acidic residues" evidence="1">
    <location>
        <begin position="1"/>
        <end position="11"/>
    </location>
</feature>
<dbReference type="Proteomes" id="UP000593765">
    <property type="component" value="Chromosome"/>
</dbReference>
<reference evidence="3 4" key="1">
    <citation type="submission" date="2020-10" db="EMBL/GenBank/DDBJ databases">
        <title>Wide distribution of Phycisphaera-like planctomycetes from WD2101 soil group in peatlands and genome analysis of the first cultivated representative.</title>
        <authorList>
            <person name="Dedysh S.N."/>
            <person name="Beletsky A.V."/>
            <person name="Ivanova A."/>
            <person name="Kulichevskaya I.S."/>
            <person name="Suzina N.E."/>
            <person name="Philippov D.A."/>
            <person name="Rakitin A.L."/>
            <person name="Mardanov A.V."/>
            <person name="Ravin N.V."/>
        </authorList>
    </citation>
    <scope>NUCLEOTIDE SEQUENCE [LARGE SCALE GENOMIC DNA]</scope>
    <source>
        <strain evidence="3 4">M1803</strain>
    </source>
</reference>
<dbReference type="SUPFAM" id="SSF55729">
    <property type="entry name" value="Acyl-CoA N-acyltransferases (Nat)"/>
    <property type="match status" value="1"/>
</dbReference>
<dbReference type="AlphaFoldDB" id="A0A7M2X245"/>
<organism evidence="3 4">
    <name type="scientific">Humisphaera borealis</name>
    <dbReference type="NCBI Taxonomy" id="2807512"/>
    <lineage>
        <taxon>Bacteria</taxon>
        <taxon>Pseudomonadati</taxon>
        <taxon>Planctomycetota</taxon>
        <taxon>Phycisphaerae</taxon>
        <taxon>Tepidisphaerales</taxon>
        <taxon>Tepidisphaeraceae</taxon>
        <taxon>Humisphaera</taxon>
    </lineage>
</organism>
<evidence type="ECO:0000259" key="2">
    <source>
        <dbReference type="PROSITE" id="PS51186"/>
    </source>
</evidence>
<dbReference type="EMBL" id="CP063458">
    <property type="protein sequence ID" value="QOV91679.1"/>
    <property type="molecule type" value="Genomic_DNA"/>
</dbReference>
<dbReference type="KEGG" id="hbs:IPV69_10070"/>
<feature type="domain" description="N-acetyltransferase" evidence="2">
    <location>
        <begin position="1"/>
        <end position="123"/>
    </location>
</feature>
<dbReference type="InterPro" id="IPR016181">
    <property type="entry name" value="Acyl_CoA_acyltransferase"/>
</dbReference>
<evidence type="ECO:0000313" key="3">
    <source>
        <dbReference type="EMBL" id="QOV91679.1"/>
    </source>
</evidence>